<name>A0ABN9TTZ7_9DINO</name>
<evidence type="ECO:0000256" key="1">
    <source>
        <dbReference type="SAM" id="MobiDB-lite"/>
    </source>
</evidence>
<dbReference type="EMBL" id="CAUYUJ010015053">
    <property type="protein sequence ID" value="CAK0849341.1"/>
    <property type="molecule type" value="Genomic_DNA"/>
</dbReference>
<feature type="compositionally biased region" description="Basic and acidic residues" evidence="1">
    <location>
        <begin position="79"/>
        <end position="95"/>
    </location>
</feature>
<dbReference type="Proteomes" id="UP001189429">
    <property type="component" value="Unassembled WGS sequence"/>
</dbReference>
<organism evidence="2 3">
    <name type="scientific">Prorocentrum cordatum</name>
    <dbReference type="NCBI Taxonomy" id="2364126"/>
    <lineage>
        <taxon>Eukaryota</taxon>
        <taxon>Sar</taxon>
        <taxon>Alveolata</taxon>
        <taxon>Dinophyceae</taxon>
        <taxon>Prorocentrales</taxon>
        <taxon>Prorocentraceae</taxon>
        <taxon>Prorocentrum</taxon>
    </lineage>
</organism>
<protein>
    <submittedName>
        <fullName evidence="2">Uncharacterized protein</fullName>
    </submittedName>
</protein>
<accession>A0ABN9TTZ7</accession>
<sequence>MAGRACLASGVLATLRGGKLRARSLPTSARGCSLDGLEDGGAAQGPGFLEAFGAVYHHLVSGTKCTGPDALAGNERTSEIDLSHEFPPERREAQVDRSVPQPPPGGQPALSVHRL</sequence>
<proteinExistence type="predicted"/>
<feature type="region of interest" description="Disordered" evidence="1">
    <location>
        <begin position="79"/>
        <end position="115"/>
    </location>
</feature>
<evidence type="ECO:0000313" key="3">
    <source>
        <dbReference type="Proteomes" id="UP001189429"/>
    </source>
</evidence>
<comment type="caution">
    <text evidence="2">The sequence shown here is derived from an EMBL/GenBank/DDBJ whole genome shotgun (WGS) entry which is preliminary data.</text>
</comment>
<reference evidence="2" key="1">
    <citation type="submission" date="2023-10" db="EMBL/GenBank/DDBJ databases">
        <authorList>
            <person name="Chen Y."/>
            <person name="Shah S."/>
            <person name="Dougan E. K."/>
            <person name="Thang M."/>
            <person name="Chan C."/>
        </authorList>
    </citation>
    <scope>NUCLEOTIDE SEQUENCE [LARGE SCALE GENOMIC DNA]</scope>
</reference>
<gene>
    <name evidence="2" type="ORF">PCOR1329_LOCUS42054</name>
</gene>
<evidence type="ECO:0000313" key="2">
    <source>
        <dbReference type="EMBL" id="CAK0849341.1"/>
    </source>
</evidence>
<keyword evidence="3" id="KW-1185">Reference proteome</keyword>